<feature type="compositionally biased region" description="Low complexity" evidence="2">
    <location>
        <begin position="39"/>
        <end position="53"/>
    </location>
</feature>
<name>A0A0N1J576_LEPPY</name>
<feature type="region of interest" description="Disordered" evidence="2">
    <location>
        <begin position="21"/>
        <end position="115"/>
    </location>
</feature>
<dbReference type="InterPro" id="IPR011010">
    <property type="entry name" value="DNA_brk_join_enz"/>
</dbReference>
<feature type="compositionally biased region" description="Low complexity" evidence="2">
    <location>
        <begin position="90"/>
        <end position="100"/>
    </location>
</feature>
<dbReference type="AlphaFoldDB" id="A0A0N1J576"/>
<protein>
    <submittedName>
        <fullName evidence="3">TATE DNA Transposon</fullName>
    </submittedName>
</protein>
<evidence type="ECO:0000256" key="2">
    <source>
        <dbReference type="SAM" id="MobiDB-lite"/>
    </source>
</evidence>
<feature type="compositionally biased region" description="Low complexity" evidence="2">
    <location>
        <begin position="355"/>
        <end position="364"/>
    </location>
</feature>
<keyword evidence="4" id="KW-1185">Reference proteome</keyword>
<dbReference type="EMBL" id="LGTL01000003">
    <property type="protein sequence ID" value="KPA83994.1"/>
    <property type="molecule type" value="Genomic_DNA"/>
</dbReference>
<dbReference type="SUPFAM" id="SSF56349">
    <property type="entry name" value="DNA breaking-rejoining enzymes"/>
    <property type="match status" value="1"/>
</dbReference>
<feature type="compositionally biased region" description="Low complexity" evidence="2">
    <location>
        <begin position="23"/>
        <end position="32"/>
    </location>
</feature>
<dbReference type="Gene3D" id="1.10.443.10">
    <property type="entry name" value="Intergrase catalytic core"/>
    <property type="match status" value="1"/>
</dbReference>
<evidence type="ECO:0000313" key="4">
    <source>
        <dbReference type="Proteomes" id="UP000037923"/>
    </source>
</evidence>
<feature type="region of interest" description="Disordered" evidence="2">
    <location>
        <begin position="878"/>
        <end position="898"/>
    </location>
</feature>
<reference evidence="3 4" key="1">
    <citation type="submission" date="2015-07" db="EMBL/GenBank/DDBJ databases">
        <title>High-quality genome of monoxenous trypanosomatid Leptomonas pyrrhocoris.</title>
        <authorList>
            <person name="Flegontov P."/>
            <person name="Butenko A."/>
            <person name="Firsov S."/>
            <person name="Vlcek C."/>
            <person name="Logacheva M.D."/>
            <person name="Field M."/>
            <person name="Filatov D."/>
            <person name="Flegontova O."/>
            <person name="Gerasimov E."/>
            <person name="Jackson A.P."/>
            <person name="Kelly S."/>
            <person name="Opperdoes F."/>
            <person name="O'Reilly A."/>
            <person name="Votypka J."/>
            <person name="Yurchenko V."/>
            <person name="Lukes J."/>
        </authorList>
    </citation>
    <scope>NUCLEOTIDE SEQUENCE [LARGE SCALE GENOMIC DNA]</scope>
    <source>
        <strain evidence="3">H10</strain>
    </source>
</reference>
<dbReference type="Proteomes" id="UP000037923">
    <property type="component" value="Unassembled WGS sequence"/>
</dbReference>
<accession>A0A0N1J576</accession>
<dbReference type="OrthoDB" id="281207at2759"/>
<comment type="caution">
    <text evidence="3">The sequence shown here is derived from an EMBL/GenBank/DDBJ whole genome shotgun (WGS) entry which is preliminary data.</text>
</comment>
<keyword evidence="1" id="KW-0233">DNA recombination</keyword>
<dbReference type="GO" id="GO:0006310">
    <property type="term" value="P:DNA recombination"/>
    <property type="evidence" value="ECO:0007669"/>
    <property type="project" value="UniProtKB-KW"/>
</dbReference>
<sequence length="1087" mass="119261">MTRRASRLAWPTCRRWRHISVTSSSRSNASRRATPENFAARSTASSLSTSARTPAPPNRPRLFSPTDGEPAPVYTVVGRQASRRKPATISSRTSSRQRLSSQKKRRCWSPQPPRVLVLGGAPKRPSFPLWGGDLRAGKTSNIELDALYARYLPQRSVVRCDVMLYLTSAQANTLARHALSTTLYFPIFLQSHWIAGILEYDKADKRVGLTIYDSAPNDNVHSEMRRKLHAVWPSLSISRGACARQLQYSEDCGVHMTANFFAHHLGVRIADGSTVAARLRPYLYAVSVSPVAKATFLAETGRILSQPRGSALIRGGVGPTPTRRTLHTPAADTRPYGRHRALGVARQIGVPSGKDVAVPTADPTTPTPSRPSGRVDESVSSTASKPADSSSPAAAADASQQVALRTEASATRPMGTALETPRPVSKAYVDTRLAAALRAMIEEEENEQKKRQRTPPRRVHFTTPLTTHRKEAPYCGGDTRLGKQSPLRSTIEAGNGPEANGNAGMAPFLTQAGESEDAAFRATVDYLWAATALANVGDGGTRALTARALVTQAGRLVFTRGVPYSMREALRALGKEPLELPLRNRPQAPPSTAAESYLIRSGETGSFLPSHHGDRVFQLGAYFGAPKNQDLAAQGGLTFGRFRLTTSLQRASVGVYVSTSQQANAERFRRQRLPAATRYRPVASPGNFNTEPHRRYRLTGLTTSLFPPAYAMPNAATRVAPRERRAVHEVEADEATRALTTATGFHLNDRGGLLPGGPACPRTWYIHPGKPPHISQMAWSAVSEGTRAVHRRWLYELRALPADLLSRRNLAAAVVEFVRRIAVTRQWKWSTTAKALASVSGALQQLPLYTNQREPIHLNRYPEWQKTVAAAQRFDRESVAAPPSPITQEQKDAAQRNSLRQRDQEASLFLEMMWAFAARAGDLRTLQCRDVRFTGEEPPPFVDGGVTIWPDRYGVVLTMRRGKGARFRGPYSVPSTLPRESALILAHLLRSRRPTQHLFARPTEITDTIRTALRRENPLAALPSVRKGALRCMAANGMAEHELMIMSGHRRADTLHRYLGYGHQLTTEAATAQANASAALYELNSSA</sequence>
<evidence type="ECO:0000313" key="3">
    <source>
        <dbReference type="EMBL" id="KPA83994.1"/>
    </source>
</evidence>
<organism evidence="3 4">
    <name type="scientific">Leptomonas pyrrhocoris</name>
    <name type="common">Firebug parasite</name>
    <dbReference type="NCBI Taxonomy" id="157538"/>
    <lineage>
        <taxon>Eukaryota</taxon>
        <taxon>Discoba</taxon>
        <taxon>Euglenozoa</taxon>
        <taxon>Kinetoplastea</taxon>
        <taxon>Metakinetoplastina</taxon>
        <taxon>Trypanosomatida</taxon>
        <taxon>Trypanosomatidae</taxon>
        <taxon>Leishmaniinae</taxon>
        <taxon>Leptomonas</taxon>
    </lineage>
</organism>
<proteinExistence type="predicted"/>
<dbReference type="VEuPathDB" id="TriTrypDB:LpyrH10_03_2880"/>
<dbReference type="RefSeq" id="XP_015662433.1">
    <property type="nucleotide sequence ID" value="XM_015798955.1"/>
</dbReference>
<feature type="compositionally biased region" description="Low complexity" evidence="2">
    <location>
        <begin position="378"/>
        <end position="403"/>
    </location>
</feature>
<feature type="region of interest" description="Disordered" evidence="2">
    <location>
        <begin position="310"/>
        <end position="423"/>
    </location>
</feature>
<dbReference type="InterPro" id="IPR013762">
    <property type="entry name" value="Integrase-like_cat_sf"/>
</dbReference>
<feature type="compositionally biased region" description="Basic and acidic residues" evidence="2">
    <location>
        <begin position="889"/>
        <end position="898"/>
    </location>
</feature>
<gene>
    <name evidence="3" type="ORF">ABB37_02137</name>
</gene>
<dbReference type="GeneID" id="26902432"/>
<evidence type="ECO:0000256" key="1">
    <source>
        <dbReference type="ARBA" id="ARBA00023172"/>
    </source>
</evidence>
<dbReference type="EMBL" id="LGTL01000003">
    <property type="protein sequence ID" value="KPA83993.1"/>
    <property type="molecule type" value="Genomic_DNA"/>
</dbReference>
<dbReference type="RefSeq" id="XP_015662432.1">
    <property type="nucleotide sequence ID" value="XM_015798954.1"/>
</dbReference>
<dbReference type="GO" id="GO:0015074">
    <property type="term" value="P:DNA integration"/>
    <property type="evidence" value="ECO:0007669"/>
    <property type="project" value="InterPro"/>
</dbReference>
<dbReference type="GO" id="GO:0003677">
    <property type="term" value="F:DNA binding"/>
    <property type="evidence" value="ECO:0007669"/>
    <property type="project" value="InterPro"/>
</dbReference>